<gene>
    <name evidence="3" type="ORF">KSB_10250</name>
</gene>
<feature type="transmembrane region" description="Helical" evidence="2">
    <location>
        <begin position="37"/>
        <end position="59"/>
    </location>
</feature>
<reference evidence="3 4" key="1">
    <citation type="journal article" date="2021" name="Int. J. Syst. Evol. Microbiol.">
        <title>Reticulibacter mediterranei gen. nov., sp. nov., within the new family Reticulibacteraceae fam. nov., and Ktedonospora formicarum gen. nov., sp. nov., Ktedonobacter robiniae sp. nov., Dictyobacter formicarum sp. nov. and Dictyobacter arantiisoli sp. nov., belonging to the class Ktedonobacteria.</title>
        <authorList>
            <person name="Yabe S."/>
            <person name="Zheng Y."/>
            <person name="Wang C.M."/>
            <person name="Sakai Y."/>
            <person name="Abe K."/>
            <person name="Yokota A."/>
            <person name="Donadio S."/>
            <person name="Cavaletti L."/>
            <person name="Monciardini P."/>
        </authorList>
    </citation>
    <scope>NUCLEOTIDE SEQUENCE [LARGE SCALE GENOMIC DNA]</scope>
    <source>
        <strain evidence="3 4">SOSP1-30</strain>
    </source>
</reference>
<keyword evidence="4" id="KW-1185">Reference proteome</keyword>
<evidence type="ECO:0000313" key="4">
    <source>
        <dbReference type="Proteomes" id="UP000654345"/>
    </source>
</evidence>
<keyword evidence="2" id="KW-1133">Transmembrane helix</keyword>
<comment type="caution">
    <text evidence="3">The sequence shown here is derived from an EMBL/GenBank/DDBJ whole genome shotgun (WGS) entry which is preliminary data.</text>
</comment>
<proteinExistence type="predicted"/>
<accession>A0ABQ3UIU8</accession>
<keyword evidence="2" id="KW-0812">Transmembrane</keyword>
<feature type="compositionally biased region" description="Low complexity" evidence="1">
    <location>
        <begin position="634"/>
        <end position="658"/>
    </location>
</feature>
<evidence type="ECO:0000256" key="1">
    <source>
        <dbReference type="SAM" id="MobiDB-lite"/>
    </source>
</evidence>
<evidence type="ECO:0000256" key="2">
    <source>
        <dbReference type="SAM" id="Phobius"/>
    </source>
</evidence>
<organism evidence="3 4">
    <name type="scientific">Ktedonobacter robiniae</name>
    <dbReference type="NCBI Taxonomy" id="2778365"/>
    <lineage>
        <taxon>Bacteria</taxon>
        <taxon>Bacillati</taxon>
        <taxon>Chloroflexota</taxon>
        <taxon>Ktedonobacteria</taxon>
        <taxon>Ktedonobacterales</taxon>
        <taxon>Ktedonobacteraceae</taxon>
        <taxon>Ktedonobacter</taxon>
    </lineage>
</organism>
<dbReference type="Proteomes" id="UP000654345">
    <property type="component" value="Unassembled WGS sequence"/>
</dbReference>
<protein>
    <submittedName>
        <fullName evidence="3">Uncharacterized protein</fullName>
    </submittedName>
</protein>
<feature type="region of interest" description="Disordered" evidence="1">
    <location>
        <begin position="629"/>
        <end position="658"/>
    </location>
</feature>
<feature type="transmembrane region" description="Helical" evidence="2">
    <location>
        <begin position="123"/>
        <end position="152"/>
    </location>
</feature>
<dbReference type="EMBL" id="BNJG01000001">
    <property type="protein sequence ID" value="GHO52550.1"/>
    <property type="molecule type" value="Genomic_DNA"/>
</dbReference>
<evidence type="ECO:0000313" key="3">
    <source>
        <dbReference type="EMBL" id="GHO52550.1"/>
    </source>
</evidence>
<name>A0ABQ3UIU8_9CHLR</name>
<dbReference type="RefSeq" id="WP_201369442.1">
    <property type="nucleotide sequence ID" value="NZ_BNJG01000001.1"/>
</dbReference>
<keyword evidence="2" id="KW-0472">Membrane</keyword>
<sequence>MVIFLLALIGTVIVMVILTLGRLVFGRRERFERGKFTRWFLGYTIFNFLLSLLILYFSLPALTGPFWGWQWVLWPLFLSSLGNLFTFAAPVMEAASSAAGGVRINFQQSSIGRAATRGVSRGTIAAGILGLVVVGVIGIAAPALITIFTTWFDVNTKALAAIPQVTMQASDKLPPTDQNHIVLASKSVAAYKGQQVLGSNGQNLGSAYGIDADSYTLQSIKGHLYYVAPLSYNNIFVNLSNPRTPGFVVVDAENPQAVPKLYTEQVQSGTSLAYLPGALLNQDLLRHVYLNGYTYGKLVDPTLELDDNYHPYWTVSLMQPIRGYVGDVLSEVLLVDAHTGVITKYAPNKVPAWVDRVMPSDTVQQYLSWWGRYHAAPWFNPSGAGQQVTAGDPELLYNRVDSPVWLVPMTSSSSSDNSSTGVFLFDTHKNQATFYPLQGVGIGDNVIKTFQSTRSNIRNYSVASVQLYQIYDRPTWVAIYVQDTGPSTSDTSNSGSSSVGSQTTGAIFQAVGIVDARNLNGSNVQFDTSLSQALQDYQQWLTQSGGGGNVPATGQTQAVTGKVLRASAVQQGSNTVYYIQLEGQPYIFTANLSLSPKLPLVQPGDTITGTFEKTDNQVVNFKTFDDTSINLGQSGPTSAPTSSPTPVLTPTSTTSPKK</sequence>
<feature type="transmembrane region" description="Helical" evidence="2">
    <location>
        <begin position="6"/>
        <end position="25"/>
    </location>
</feature>